<proteinExistence type="predicted"/>
<sequence length="117" mass="12651">MSKNTPAPKGFIVTTPIAPTVPASALQDGDAFALPEAPDNHLIAQGIKPHPDLTSRLIISARGIPAPFTIHSDEPLQPLRMLRTFELTCQLCNRTVSQDLDLVTHGTPQTWVCNLCS</sequence>
<organism evidence="1 2">
    <name type="scientific">Streptomyces halobius</name>
    <dbReference type="NCBI Taxonomy" id="2879846"/>
    <lineage>
        <taxon>Bacteria</taxon>
        <taxon>Bacillati</taxon>
        <taxon>Actinomycetota</taxon>
        <taxon>Actinomycetes</taxon>
        <taxon>Kitasatosporales</taxon>
        <taxon>Streptomycetaceae</taxon>
        <taxon>Streptomyces</taxon>
    </lineage>
</organism>
<gene>
    <name evidence="1" type="ORF">K9S39_18970</name>
</gene>
<keyword evidence="2" id="KW-1185">Reference proteome</keyword>
<evidence type="ECO:0000313" key="2">
    <source>
        <dbReference type="Proteomes" id="UP000830115"/>
    </source>
</evidence>
<dbReference type="RefSeq" id="WP_248864536.1">
    <property type="nucleotide sequence ID" value="NZ_CP086322.1"/>
</dbReference>
<name>A0ABY4M7G5_9ACTN</name>
<protein>
    <submittedName>
        <fullName evidence="1">Uncharacterized protein</fullName>
    </submittedName>
</protein>
<evidence type="ECO:0000313" key="1">
    <source>
        <dbReference type="EMBL" id="UQA93660.1"/>
    </source>
</evidence>
<accession>A0ABY4M7G5</accession>
<dbReference type="Proteomes" id="UP000830115">
    <property type="component" value="Chromosome"/>
</dbReference>
<reference evidence="1" key="1">
    <citation type="submission" date="2021-10" db="EMBL/GenBank/DDBJ databases">
        <title>Streptomyces nigrumlapis sp.nov.,an antimicrobial producing actinobacterium isolated from Black Gobi rocks.</title>
        <authorList>
            <person name="Wen Y."/>
            <person name="Zhang W."/>
            <person name="Liu X.G."/>
        </authorList>
    </citation>
    <scope>NUCLEOTIDE SEQUENCE</scope>
    <source>
        <strain evidence="1">ST13-2-2</strain>
    </source>
</reference>
<dbReference type="EMBL" id="CP086322">
    <property type="protein sequence ID" value="UQA93660.1"/>
    <property type="molecule type" value="Genomic_DNA"/>
</dbReference>